<feature type="transmembrane region" description="Helical" evidence="12">
    <location>
        <begin position="652"/>
        <end position="674"/>
    </location>
</feature>
<evidence type="ECO:0000259" key="13">
    <source>
        <dbReference type="Pfam" id="PF01435"/>
    </source>
</evidence>
<dbReference type="GO" id="GO:0046872">
    <property type="term" value="F:metal ion binding"/>
    <property type="evidence" value="ECO:0007669"/>
    <property type="project" value="UniProtKB-KW"/>
</dbReference>
<keyword evidence="10" id="KW-0482">Metalloprotease</keyword>
<keyword evidence="4 14" id="KW-0645">Protease</keyword>
<evidence type="ECO:0000313" key="14">
    <source>
        <dbReference type="EMBL" id="PPK71238.1"/>
    </source>
</evidence>
<evidence type="ECO:0000256" key="10">
    <source>
        <dbReference type="ARBA" id="ARBA00023049"/>
    </source>
</evidence>
<proteinExistence type="predicted"/>
<feature type="transmembrane region" description="Helical" evidence="12">
    <location>
        <begin position="217"/>
        <end position="240"/>
    </location>
</feature>
<keyword evidence="3" id="KW-1003">Cell membrane</keyword>
<keyword evidence="9 12" id="KW-1133">Transmembrane helix</keyword>
<evidence type="ECO:0000256" key="7">
    <source>
        <dbReference type="ARBA" id="ARBA00022801"/>
    </source>
</evidence>
<dbReference type="AlphaFoldDB" id="A0A2S6H176"/>
<feature type="transmembrane region" description="Helical" evidence="12">
    <location>
        <begin position="516"/>
        <end position="533"/>
    </location>
</feature>
<dbReference type="EMBL" id="PTIX01000001">
    <property type="protein sequence ID" value="PPK71238.1"/>
    <property type="molecule type" value="Genomic_DNA"/>
</dbReference>
<dbReference type="GO" id="GO:0006508">
    <property type="term" value="P:proteolysis"/>
    <property type="evidence" value="ECO:0007669"/>
    <property type="project" value="UniProtKB-KW"/>
</dbReference>
<dbReference type="InterPro" id="IPR001915">
    <property type="entry name" value="Peptidase_M48"/>
</dbReference>
<name>A0A2S6H176_9PSEU</name>
<feature type="transmembrane region" description="Helical" evidence="12">
    <location>
        <begin position="540"/>
        <end position="563"/>
    </location>
</feature>
<dbReference type="PANTHER" id="PTHR43221">
    <property type="entry name" value="PROTEASE HTPX"/>
    <property type="match status" value="1"/>
</dbReference>
<evidence type="ECO:0000256" key="12">
    <source>
        <dbReference type="SAM" id="Phobius"/>
    </source>
</evidence>
<evidence type="ECO:0000256" key="9">
    <source>
        <dbReference type="ARBA" id="ARBA00022989"/>
    </source>
</evidence>
<feature type="transmembrane region" description="Helical" evidence="12">
    <location>
        <begin position="681"/>
        <end position="701"/>
    </location>
</feature>
<evidence type="ECO:0000256" key="6">
    <source>
        <dbReference type="ARBA" id="ARBA00022723"/>
    </source>
</evidence>
<dbReference type="OrthoDB" id="3298904at2"/>
<feature type="transmembrane region" description="Helical" evidence="12">
    <location>
        <begin position="389"/>
        <end position="409"/>
    </location>
</feature>
<dbReference type="GO" id="GO:0005886">
    <property type="term" value="C:plasma membrane"/>
    <property type="evidence" value="ECO:0007669"/>
    <property type="project" value="UniProtKB-SubCell"/>
</dbReference>
<evidence type="ECO:0000256" key="1">
    <source>
        <dbReference type="ARBA" id="ARBA00001947"/>
    </source>
</evidence>
<evidence type="ECO:0000256" key="11">
    <source>
        <dbReference type="ARBA" id="ARBA00023136"/>
    </source>
</evidence>
<evidence type="ECO:0000256" key="5">
    <source>
        <dbReference type="ARBA" id="ARBA00022692"/>
    </source>
</evidence>
<feature type="transmembrane region" description="Helical" evidence="12">
    <location>
        <begin position="609"/>
        <end position="632"/>
    </location>
</feature>
<comment type="cofactor">
    <cofactor evidence="1">
        <name>Zn(2+)</name>
        <dbReference type="ChEBI" id="CHEBI:29105"/>
    </cofactor>
</comment>
<feature type="transmembrane region" description="Helical" evidence="12">
    <location>
        <begin position="429"/>
        <end position="453"/>
    </location>
</feature>
<comment type="subcellular location">
    <subcellularLocation>
        <location evidence="2">Cell membrane</location>
        <topology evidence="2">Multi-pass membrane protein</topology>
    </subcellularLocation>
</comment>
<dbReference type="RefSeq" id="WP_104476287.1">
    <property type="nucleotide sequence ID" value="NZ_CP154825.1"/>
</dbReference>
<keyword evidence="7" id="KW-0378">Hydrolase</keyword>
<gene>
    <name evidence="14" type="ORF">CLV40_101427</name>
</gene>
<feature type="transmembrane region" description="Helical" evidence="12">
    <location>
        <begin position="95"/>
        <end position="118"/>
    </location>
</feature>
<evidence type="ECO:0000313" key="15">
    <source>
        <dbReference type="Proteomes" id="UP000239203"/>
    </source>
</evidence>
<keyword evidence="6" id="KW-0479">Metal-binding</keyword>
<feature type="transmembrane region" description="Helical" evidence="12">
    <location>
        <begin position="583"/>
        <end position="602"/>
    </location>
</feature>
<evidence type="ECO:0000256" key="3">
    <source>
        <dbReference type="ARBA" id="ARBA00022475"/>
    </source>
</evidence>
<accession>A0A2S6H176</accession>
<dbReference type="PANTHER" id="PTHR43221:SF1">
    <property type="entry name" value="PROTEASE HTPX"/>
    <property type="match status" value="1"/>
</dbReference>
<feature type="transmembrane region" description="Helical" evidence="12">
    <location>
        <begin position="462"/>
        <end position="480"/>
    </location>
</feature>
<dbReference type="Pfam" id="PF01435">
    <property type="entry name" value="Peptidase_M48"/>
    <property type="match status" value="1"/>
</dbReference>
<keyword evidence="11 12" id="KW-0472">Membrane</keyword>
<protein>
    <submittedName>
        <fullName evidence="14">Zn-dependent protease with chaperone function</fullName>
    </submittedName>
</protein>
<keyword evidence="5 12" id="KW-0812">Transmembrane</keyword>
<dbReference type="GO" id="GO:0004222">
    <property type="term" value="F:metalloendopeptidase activity"/>
    <property type="evidence" value="ECO:0007669"/>
    <property type="project" value="InterPro"/>
</dbReference>
<feature type="transmembrane region" description="Helical" evidence="12">
    <location>
        <begin position="325"/>
        <end position="352"/>
    </location>
</feature>
<dbReference type="InterPro" id="IPR050083">
    <property type="entry name" value="HtpX_protease"/>
</dbReference>
<sequence length="953" mass="99343">MSAGREPTASPRPAAAPDRVWWVYAMIVLAAAATGLGAAGAFATTLGFGGPTRAVVDCFAARGFSVADEAGFPGAVGEAVAGACGNDIEPARLRMLLAGVFVLPVVALLLMTASGLLVRWQLRPSRVAVPAAVREGLTARFAELCDSQGLTGRHRPLLVVAPPTTGVRDAFTTALPGTRHRVVVPLGLAHADRAAFDTVVLHEIGHVRARDVRWASAAWWVGWLVVPALLVGLLPVLGLPATALELFGLSLLTAVVGAVALLVLRAALLRRRELAADRYAVEATADPTRLAALLRSRRAPTGLRRLFGHHPAPARRLGPDPVRRWGGFVLAAAVGVVSMATTQSLYVLAVSVNAADRTSWQSDLGVVVGAFVWASVTVPAWTRRVAAGAPGWPGTCAGAVVGLVAGYFLPIPGLPYVVPDLYGSYVVPLVVALVVGALAVSVLTAALATRLAVPAPSGPRDVLSRLGAVLAVAVTLALMWNATTSGVLGLHITGDLLGVRTGNIRSHLTTAGFTRLFDYGPALLVLGLVLVLVRGRRPWIGWTTALITGVTAVLGAAIATLSWELRVQEGLSTARMNFLLYQRWWICGIAGLVAVIGVALARRRVLRELPVAVLCGLVSAAVAGGAQHLLVLNLSGYGKHAYVLDHVMRGPLWPTLVAAVVALPLLLPVAAALARWVSRRGPVFLAVGVAALVVVLTGLLLDGRLSRVTISEGDGEVSMAELFLAKQSSSAAPYTVANSTAPPTSTPAEAPHGRVLDQAGIVAVLDRVPAMLPGGAKPADKPDSGHTTVTPASCDAELVKYDAVKDTLPHTGDLARAYEVPAASTLTGITVLVELTSYAAEPRPLTALDAQLAACSRFTMPRKSPRGGTLDVRMAPQRPTGIRYPANGYSLAVPSSQGKTRFTVIQQQRVAVVGHNEVVVAVNYAYVNPPPQATLDLIDRVLTGTVNGVIEAI</sequence>
<dbReference type="Proteomes" id="UP000239203">
    <property type="component" value="Unassembled WGS sequence"/>
</dbReference>
<evidence type="ECO:0000256" key="8">
    <source>
        <dbReference type="ARBA" id="ARBA00022833"/>
    </source>
</evidence>
<keyword evidence="8" id="KW-0862">Zinc</keyword>
<feature type="transmembrane region" description="Helical" evidence="12">
    <location>
        <begin position="21"/>
        <end position="43"/>
    </location>
</feature>
<feature type="transmembrane region" description="Helical" evidence="12">
    <location>
        <begin position="246"/>
        <end position="268"/>
    </location>
</feature>
<evidence type="ECO:0000256" key="4">
    <source>
        <dbReference type="ARBA" id="ARBA00022670"/>
    </source>
</evidence>
<dbReference type="Gene3D" id="3.30.2010.10">
    <property type="entry name" value="Metalloproteases ('zincins'), catalytic domain"/>
    <property type="match status" value="1"/>
</dbReference>
<reference evidence="14 15" key="1">
    <citation type="submission" date="2018-02" db="EMBL/GenBank/DDBJ databases">
        <title>Genomic Encyclopedia of Archaeal and Bacterial Type Strains, Phase II (KMG-II): from individual species to whole genera.</title>
        <authorList>
            <person name="Goeker M."/>
        </authorList>
    </citation>
    <scope>NUCLEOTIDE SEQUENCE [LARGE SCALE GENOMIC DNA]</scope>
    <source>
        <strain evidence="14 15">YU 961-1</strain>
    </source>
</reference>
<feature type="transmembrane region" description="Helical" evidence="12">
    <location>
        <begin position="364"/>
        <end position="382"/>
    </location>
</feature>
<comment type="caution">
    <text evidence="14">The sequence shown here is derived from an EMBL/GenBank/DDBJ whole genome shotgun (WGS) entry which is preliminary data.</text>
</comment>
<evidence type="ECO:0000256" key="2">
    <source>
        <dbReference type="ARBA" id="ARBA00004651"/>
    </source>
</evidence>
<feature type="domain" description="Peptidase M48" evidence="13">
    <location>
        <begin position="164"/>
        <end position="317"/>
    </location>
</feature>
<keyword evidence="15" id="KW-1185">Reference proteome</keyword>
<organism evidence="14 15">
    <name type="scientific">Actinokineospora auranticolor</name>
    <dbReference type="NCBI Taxonomy" id="155976"/>
    <lineage>
        <taxon>Bacteria</taxon>
        <taxon>Bacillati</taxon>
        <taxon>Actinomycetota</taxon>
        <taxon>Actinomycetes</taxon>
        <taxon>Pseudonocardiales</taxon>
        <taxon>Pseudonocardiaceae</taxon>
        <taxon>Actinokineospora</taxon>
    </lineage>
</organism>